<dbReference type="EMBL" id="MU863900">
    <property type="protein sequence ID" value="KAK4202146.1"/>
    <property type="molecule type" value="Genomic_DNA"/>
</dbReference>
<dbReference type="Proteomes" id="UP001303160">
    <property type="component" value="Unassembled WGS sequence"/>
</dbReference>
<gene>
    <name evidence="2" type="ORF">QBC40DRAFT_347299</name>
</gene>
<sequence length="207" mass="22416">MSSVRNNGGVGNSGEAAYAALPLNAVTNRWPWPESASRLEAPPPHRILKRGNQKVVFSAPTRSIHRCHEVPGLCPTEGGVPGIVPVPQAYNRDQAWIGVPKHRERSTGLNVVQVDGGKVLTNKRLGELKGSKDPLPTTTVDTHHHLRLTSMSPTKPIPIRAIHPFGVPVSVLLDGTARKNPLLQRIPRVTPASSSAEHPWRKQGTSL</sequence>
<evidence type="ECO:0000313" key="3">
    <source>
        <dbReference type="Proteomes" id="UP001303160"/>
    </source>
</evidence>
<feature type="region of interest" description="Disordered" evidence="1">
    <location>
        <begin position="188"/>
        <end position="207"/>
    </location>
</feature>
<accession>A0AAN7AUZ3</accession>
<organism evidence="2 3">
    <name type="scientific">Triangularia verruculosa</name>
    <dbReference type="NCBI Taxonomy" id="2587418"/>
    <lineage>
        <taxon>Eukaryota</taxon>
        <taxon>Fungi</taxon>
        <taxon>Dikarya</taxon>
        <taxon>Ascomycota</taxon>
        <taxon>Pezizomycotina</taxon>
        <taxon>Sordariomycetes</taxon>
        <taxon>Sordariomycetidae</taxon>
        <taxon>Sordariales</taxon>
        <taxon>Podosporaceae</taxon>
        <taxon>Triangularia</taxon>
    </lineage>
</organism>
<reference evidence="2" key="1">
    <citation type="journal article" date="2023" name="Mol. Phylogenet. Evol.">
        <title>Genome-scale phylogeny and comparative genomics of the fungal order Sordariales.</title>
        <authorList>
            <person name="Hensen N."/>
            <person name="Bonometti L."/>
            <person name="Westerberg I."/>
            <person name="Brannstrom I.O."/>
            <person name="Guillou S."/>
            <person name="Cros-Aarteil S."/>
            <person name="Calhoun S."/>
            <person name="Haridas S."/>
            <person name="Kuo A."/>
            <person name="Mondo S."/>
            <person name="Pangilinan J."/>
            <person name="Riley R."/>
            <person name="LaButti K."/>
            <person name="Andreopoulos B."/>
            <person name="Lipzen A."/>
            <person name="Chen C."/>
            <person name="Yan M."/>
            <person name="Daum C."/>
            <person name="Ng V."/>
            <person name="Clum A."/>
            <person name="Steindorff A."/>
            <person name="Ohm R.A."/>
            <person name="Martin F."/>
            <person name="Silar P."/>
            <person name="Natvig D.O."/>
            <person name="Lalanne C."/>
            <person name="Gautier V."/>
            <person name="Ament-Velasquez S.L."/>
            <person name="Kruys A."/>
            <person name="Hutchinson M.I."/>
            <person name="Powell A.J."/>
            <person name="Barry K."/>
            <person name="Miller A.N."/>
            <person name="Grigoriev I.V."/>
            <person name="Debuchy R."/>
            <person name="Gladieux P."/>
            <person name="Hiltunen Thoren M."/>
            <person name="Johannesson H."/>
        </authorList>
    </citation>
    <scope>NUCLEOTIDE SEQUENCE</scope>
    <source>
        <strain evidence="2">CBS 315.58</strain>
    </source>
</reference>
<evidence type="ECO:0000256" key="1">
    <source>
        <dbReference type="SAM" id="MobiDB-lite"/>
    </source>
</evidence>
<proteinExistence type="predicted"/>
<dbReference type="AlphaFoldDB" id="A0AAN7AUZ3"/>
<keyword evidence="3" id="KW-1185">Reference proteome</keyword>
<name>A0AAN7AUZ3_9PEZI</name>
<reference evidence="2" key="2">
    <citation type="submission" date="2023-05" db="EMBL/GenBank/DDBJ databases">
        <authorList>
            <consortium name="Lawrence Berkeley National Laboratory"/>
            <person name="Steindorff A."/>
            <person name="Hensen N."/>
            <person name="Bonometti L."/>
            <person name="Westerberg I."/>
            <person name="Brannstrom I.O."/>
            <person name="Guillou S."/>
            <person name="Cros-Aarteil S."/>
            <person name="Calhoun S."/>
            <person name="Haridas S."/>
            <person name="Kuo A."/>
            <person name="Mondo S."/>
            <person name="Pangilinan J."/>
            <person name="Riley R."/>
            <person name="Labutti K."/>
            <person name="Andreopoulos B."/>
            <person name="Lipzen A."/>
            <person name="Chen C."/>
            <person name="Yanf M."/>
            <person name="Daum C."/>
            <person name="Ng V."/>
            <person name="Clum A."/>
            <person name="Ohm R."/>
            <person name="Martin F."/>
            <person name="Silar P."/>
            <person name="Natvig D."/>
            <person name="Lalanne C."/>
            <person name="Gautier V."/>
            <person name="Ament-Velasquez S.L."/>
            <person name="Kruys A."/>
            <person name="Hutchinson M.I."/>
            <person name="Powell A.J."/>
            <person name="Barry K."/>
            <person name="Miller A.N."/>
            <person name="Grigoriev I.V."/>
            <person name="Debuchy R."/>
            <person name="Gladieux P."/>
            <person name="Thoren M.H."/>
            <person name="Johannesson H."/>
        </authorList>
    </citation>
    <scope>NUCLEOTIDE SEQUENCE</scope>
    <source>
        <strain evidence="2">CBS 315.58</strain>
    </source>
</reference>
<comment type="caution">
    <text evidence="2">The sequence shown here is derived from an EMBL/GenBank/DDBJ whole genome shotgun (WGS) entry which is preliminary data.</text>
</comment>
<evidence type="ECO:0000313" key="2">
    <source>
        <dbReference type="EMBL" id="KAK4202146.1"/>
    </source>
</evidence>
<protein>
    <submittedName>
        <fullName evidence="2">Uncharacterized protein</fullName>
    </submittedName>
</protein>